<dbReference type="GO" id="GO:0098542">
    <property type="term" value="P:defense response to other organism"/>
    <property type="evidence" value="ECO:0007669"/>
    <property type="project" value="TreeGrafter"/>
</dbReference>
<dbReference type="Pfam" id="PF00931">
    <property type="entry name" value="NB-ARC"/>
    <property type="match status" value="1"/>
</dbReference>
<keyword evidence="6" id="KW-0067">ATP-binding</keyword>
<feature type="domain" description="Disease resistance N-terminal" evidence="9">
    <location>
        <begin position="10"/>
        <end position="94"/>
    </location>
</feature>
<accession>A0AAW2TH93</accession>
<keyword evidence="5" id="KW-0611">Plant defense</keyword>
<evidence type="ECO:0000256" key="3">
    <source>
        <dbReference type="ARBA" id="ARBA00022737"/>
    </source>
</evidence>
<protein>
    <submittedName>
        <fullName evidence="10">ToMV resistance protein Tm-2(2)</fullName>
    </submittedName>
</protein>
<dbReference type="InterPro" id="IPR027417">
    <property type="entry name" value="P-loop_NTPase"/>
</dbReference>
<dbReference type="GO" id="GO:0043531">
    <property type="term" value="F:ADP binding"/>
    <property type="evidence" value="ECO:0007669"/>
    <property type="project" value="InterPro"/>
</dbReference>
<dbReference type="InterPro" id="IPR044974">
    <property type="entry name" value="Disease_R_plants"/>
</dbReference>
<evidence type="ECO:0000256" key="7">
    <source>
        <dbReference type="SAM" id="Coils"/>
    </source>
</evidence>
<dbReference type="InterPro" id="IPR041118">
    <property type="entry name" value="Rx_N"/>
</dbReference>
<gene>
    <name evidence="10" type="ORF">Sradi_2051400</name>
</gene>
<reference evidence="10" key="2">
    <citation type="journal article" date="2024" name="Plant">
        <title>Genomic evolution and insights into agronomic trait innovations of Sesamum species.</title>
        <authorList>
            <person name="Miao H."/>
            <person name="Wang L."/>
            <person name="Qu L."/>
            <person name="Liu H."/>
            <person name="Sun Y."/>
            <person name="Le M."/>
            <person name="Wang Q."/>
            <person name="Wei S."/>
            <person name="Zheng Y."/>
            <person name="Lin W."/>
            <person name="Duan Y."/>
            <person name="Cao H."/>
            <person name="Xiong S."/>
            <person name="Wang X."/>
            <person name="Wei L."/>
            <person name="Li C."/>
            <person name="Ma Q."/>
            <person name="Ju M."/>
            <person name="Zhao R."/>
            <person name="Li G."/>
            <person name="Mu C."/>
            <person name="Tian Q."/>
            <person name="Mei H."/>
            <person name="Zhang T."/>
            <person name="Gao T."/>
            <person name="Zhang H."/>
        </authorList>
    </citation>
    <scope>NUCLEOTIDE SEQUENCE</scope>
    <source>
        <strain evidence="10">G02</strain>
    </source>
</reference>
<evidence type="ECO:0000256" key="5">
    <source>
        <dbReference type="ARBA" id="ARBA00022821"/>
    </source>
</evidence>
<dbReference type="InterPro" id="IPR038005">
    <property type="entry name" value="RX-like_CC"/>
</dbReference>
<dbReference type="PANTHER" id="PTHR23155">
    <property type="entry name" value="DISEASE RESISTANCE PROTEIN RP"/>
    <property type="match status" value="1"/>
</dbReference>
<evidence type="ECO:0000256" key="1">
    <source>
        <dbReference type="ARBA" id="ARBA00008894"/>
    </source>
</evidence>
<dbReference type="SUPFAM" id="SSF52540">
    <property type="entry name" value="P-loop containing nucleoside triphosphate hydrolases"/>
    <property type="match status" value="1"/>
</dbReference>
<dbReference type="Pfam" id="PF18052">
    <property type="entry name" value="Rx_N"/>
    <property type="match status" value="1"/>
</dbReference>
<keyword evidence="7" id="KW-0175">Coiled coil</keyword>
<evidence type="ECO:0000256" key="6">
    <source>
        <dbReference type="ARBA" id="ARBA00022840"/>
    </source>
</evidence>
<reference evidence="10" key="1">
    <citation type="submission" date="2020-06" db="EMBL/GenBank/DDBJ databases">
        <authorList>
            <person name="Li T."/>
            <person name="Hu X."/>
            <person name="Zhang T."/>
            <person name="Song X."/>
            <person name="Zhang H."/>
            <person name="Dai N."/>
            <person name="Sheng W."/>
            <person name="Hou X."/>
            <person name="Wei L."/>
        </authorList>
    </citation>
    <scope>NUCLEOTIDE SEQUENCE</scope>
    <source>
        <strain evidence="10">G02</strain>
        <tissue evidence="10">Leaf</tissue>
    </source>
</reference>
<comment type="similarity">
    <text evidence="1">Belongs to the disease resistance NB-LRR family.</text>
</comment>
<dbReference type="AlphaFoldDB" id="A0AAW2TH93"/>
<feature type="coiled-coil region" evidence="7">
    <location>
        <begin position="172"/>
        <end position="199"/>
    </location>
</feature>
<dbReference type="EMBL" id="JACGWJ010000008">
    <property type="protein sequence ID" value="KAL0404106.1"/>
    <property type="molecule type" value="Genomic_DNA"/>
</dbReference>
<proteinExistence type="inferred from homology"/>
<dbReference type="PANTHER" id="PTHR23155:SF1238">
    <property type="entry name" value="TOMV SUSCEPTIBLE PROTEIN TM-2"/>
    <property type="match status" value="1"/>
</dbReference>
<evidence type="ECO:0000256" key="4">
    <source>
        <dbReference type="ARBA" id="ARBA00022741"/>
    </source>
</evidence>
<evidence type="ECO:0000313" key="10">
    <source>
        <dbReference type="EMBL" id="KAL0404106.1"/>
    </source>
</evidence>
<keyword evidence="4" id="KW-0547">Nucleotide-binding</keyword>
<name>A0AAW2TH93_SESRA</name>
<keyword evidence="2" id="KW-0433">Leucine-rich repeat</keyword>
<organism evidence="10">
    <name type="scientific">Sesamum radiatum</name>
    <name type="common">Black benniseed</name>
    <dbReference type="NCBI Taxonomy" id="300843"/>
    <lineage>
        <taxon>Eukaryota</taxon>
        <taxon>Viridiplantae</taxon>
        <taxon>Streptophyta</taxon>
        <taxon>Embryophyta</taxon>
        <taxon>Tracheophyta</taxon>
        <taxon>Spermatophyta</taxon>
        <taxon>Magnoliopsida</taxon>
        <taxon>eudicotyledons</taxon>
        <taxon>Gunneridae</taxon>
        <taxon>Pentapetalae</taxon>
        <taxon>asterids</taxon>
        <taxon>lamiids</taxon>
        <taxon>Lamiales</taxon>
        <taxon>Pedaliaceae</taxon>
        <taxon>Sesamum</taxon>
    </lineage>
</organism>
<dbReference type="Gene3D" id="1.20.5.4130">
    <property type="match status" value="1"/>
</dbReference>
<dbReference type="GO" id="GO:0005524">
    <property type="term" value="F:ATP binding"/>
    <property type="evidence" value="ECO:0007669"/>
    <property type="project" value="UniProtKB-KW"/>
</dbReference>
<keyword evidence="3" id="KW-0677">Repeat</keyword>
<dbReference type="CDD" id="cd14798">
    <property type="entry name" value="RX-CC_like"/>
    <property type="match status" value="1"/>
</dbReference>
<dbReference type="InterPro" id="IPR002182">
    <property type="entry name" value="NB-ARC"/>
</dbReference>
<evidence type="ECO:0000259" key="9">
    <source>
        <dbReference type="Pfam" id="PF18052"/>
    </source>
</evidence>
<feature type="domain" description="NB-ARC" evidence="8">
    <location>
        <begin position="152"/>
        <end position="249"/>
    </location>
</feature>
<dbReference type="Gene3D" id="3.40.50.300">
    <property type="entry name" value="P-loop containing nucleotide triphosphate hydrolases"/>
    <property type="match status" value="1"/>
</dbReference>
<evidence type="ECO:0000259" key="8">
    <source>
        <dbReference type="Pfam" id="PF00931"/>
    </source>
</evidence>
<sequence length="349" mass="39893">MAEAAVTVVINQAAKIAGNLIVRAGSRLYDLQENIDWIQNQMRTLHSYLKDANSKKSESHEVANLIVSIRDLAQDVEDILDTYLPEIESHNTKGPFHFLKHASCILCYGTKAHSFALEIKKIKKRAADIRESWENCRDMLDAKAATHSDDSDLWKVYVSHELTLEGLLLDIAKQVGLLKKEKEEERKEEEENLENKLHLFLQKKRYAILLDDIWDTETWDRLNDILLANSENGSRIIVTSRYVDVASEEALPPVLMDIGEKIVERCCGLPLGIVVAAGLLRVRKRSPHSWNEVLESISEGVENNCSKILALSYQDLPIELKPLFLYFGMFLEDHEYFVSELKTCGWQRN</sequence>
<comment type="caution">
    <text evidence="10">The sequence shown here is derived from an EMBL/GenBank/DDBJ whole genome shotgun (WGS) entry which is preliminary data.</text>
</comment>
<evidence type="ECO:0000256" key="2">
    <source>
        <dbReference type="ARBA" id="ARBA00022614"/>
    </source>
</evidence>